<name>A0A6J4UYY1_9BACT</name>
<gene>
    <name evidence="2" type="ORF">AVDCRST_MAG49-2596</name>
</gene>
<reference evidence="2" key="1">
    <citation type="submission" date="2020-02" db="EMBL/GenBank/DDBJ databases">
        <authorList>
            <person name="Meier V. D."/>
        </authorList>
    </citation>
    <scope>NUCLEOTIDE SEQUENCE</scope>
    <source>
        <strain evidence="2">AVDCRST_MAG49</strain>
    </source>
</reference>
<feature type="non-terminal residue" evidence="2">
    <location>
        <position position="190"/>
    </location>
</feature>
<feature type="compositionally biased region" description="Basic residues" evidence="1">
    <location>
        <begin position="158"/>
        <end position="190"/>
    </location>
</feature>
<feature type="region of interest" description="Disordered" evidence="1">
    <location>
        <begin position="55"/>
        <end position="74"/>
    </location>
</feature>
<dbReference type="AlphaFoldDB" id="A0A6J4UYY1"/>
<protein>
    <submittedName>
        <fullName evidence="2">Uncharacterized protein</fullName>
    </submittedName>
</protein>
<sequence length="190" mass="19921">CTTLAARSSVTAGGPVLYPPARAFRTIRTRLRGTGTGPASSRSVSWPMARLAACSSRQAPTGRQRLAPRSTRAPPKDPVLLVIHRFAGCTWRSDLGAGTPADTGQATPTARSTAPIVTRTTLANCRGRASSPDSLSPDACTECRGGSGPATSGGSTTSRRRATSYCMRGRRRSRPSSPRTRRGPRRAATG</sequence>
<evidence type="ECO:0000313" key="2">
    <source>
        <dbReference type="EMBL" id="CAA9562214.1"/>
    </source>
</evidence>
<accession>A0A6J4UYY1</accession>
<feature type="non-terminal residue" evidence="2">
    <location>
        <position position="1"/>
    </location>
</feature>
<dbReference type="EMBL" id="CADCWG010000173">
    <property type="protein sequence ID" value="CAA9562214.1"/>
    <property type="molecule type" value="Genomic_DNA"/>
</dbReference>
<evidence type="ECO:0000256" key="1">
    <source>
        <dbReference type="SAM" id="MobiDB-lite"/>
    </source>
</evidence>
<proteinExistence type="predicted"/>
<organism evidence="2">
    <name type="scientific">uncultured Thermomicrobiales bacterium</name>
    <dbReference type="NCBI Taxonomy" id="1645740"/>
    <lineage>
        <taxon>Bacteria</taxon>
        <taxon>Pseudomonadati</taxon>
        <taxon>Thermomicrobiota</taxon>
        <taxon>Thermomicrobia</taxon>
        <taxon>Thermomicrobiales</taxon>
        <taxon>environmental samples</taxon>
    </lineage>
</organism>
<feature type="region of interest" description="Disordered" evidence="1">
    <location>
        <begin position="124"/>
        <end position="190"/>
    </location>
</feature>